<keyword evidence="8" id="KW-0472">Membrane</keyword>
<dbReference type="SUPFAM" id="SSF161098">
    <property type="entry name" value="MetI-like"/>
    <property type="match status" value="1"/>
</dbReference>
<evidence type="ECO:0000256" key="5">
    <source>
        <dbReference type="ARBA" id="ARBA00022592"/>
    </source>
</evidence>
<keyword evidence="4 10" id="KW-1003">Cell membrane</keyword>
<evidence type="ECO:0000256" key="9">
    <source>
        <dbReference type="RuleBase" id="RU363032"/>
    </source>
</evidence>
<sequence length="441" mass="45997">MNTAEAAAKAERVKRTKVILAVLLGLVPLATMFLPYVRYAFSGLHYNLSALQLLTLSGLSVNGTLVPIPLLAKVCVGAGILFGLLGSLLLLFKKPMLSGISFAVSAITPLIVLLTSSQVQTALTSLNISQIKISYLLPFTLTLLLGLLGGVLAVWTKGGERLAEAVFLVFSCVSVGSVLLLTVYMITVGAPAIAEIGVGNFLFGTEWKPDSNTFGILPLIISSIFGTLGAVLIGVPVGILTAVFLSETAPRRVAGVVRPAVQLLAGIPSVIYGFFGMLVLLPAIRAIFPGSVGESLLAVILILAIMVLPTIVSVSETALRAVPVSYREAAMALGTTPTKTIFKVTVPAAKSGILAGVILGVGRAIGETMAVIMVAGNVANMPHLLGTVKLLTTGIAMEMSYSTGLHRQALFAIGLVLFIFIMIVNIAFTAISKRGVQMDAK</sequence>
<dbReference type="InterPro" id="IPR035906">
    <property type="entry name" value="MetI-like_sf"/>
</dbReference>
<comment type="caution">
    <text evidence="12">The sequence shown here is derived from an EMBL/GenBank/DDBJ whole genome shotgun (WGS) entry which is preliminary data.</text>
</comment>
<dbReference type="InterPro" id="IPR011864">
    <property type="entry name" value="Phosphate_PstC"/>
</dbReference>
<dbReference type="NCBIfam" id="TIGR02138">
    <property type="entry name" value="phosphate_pstC"/>
    <property type="match status" value="1"/>
</dbReference>
<organism evidence="12 13">
    <name type="scientific">[Clostridium] methylpentosum DSM 5476</name>
    <dbReference type="NCBI Taxonomy" id="537013"/>
    <lineage>
        <taxon>Bacteria</taxon>
        <taxon>Bacillati</taxon>
        <taxon>Bacillota</taxon>
        <taxon>Clostridia</taxon>
        <taxon>Eubacteriales</taxon>
        <taxon>Oscillospiraceae</taxon>
        <taxon>Oscillospiraceae incertae sedis</taxon>
    </lineage>
</organism>
<dbReference type="InterPro" id="IPR000515">
    <property type="entry name" value="MetI-like"/>
</dbReference>
<dbReference type="GO" id="GO:0005315">
    <property type="term" value="F:phosphate transmembrane transporter activity"/>
    <property type="evidence" value="ECO:0007669"/>
    <property type="project" value="InterPro"/>
</dbReference>
<dbReference type="AlphaFoldDB" id="C0EBM1"/>
<dbReference type="EMBL" id="ACEC01000043">
    <property type="protein sequence ID" value="EEG31139.1"/>
    <property type="molecule type" value="Genomic_DNA"/>
</dbReference>
<evidence type="ECO:0000259" key="11">
    <source>
        <dbReference type="PROSITE" id="PS50928"/>
    </source>
</evidence>
<dbReference type="HOGENOM" id="CLU_613513_0_0_9"/>
<proteinExistence type="inferred from homology"/>
<keyword evidence="7" id="KW-1133">Transmembrane helix</keyword>
<reference evidence="12 13" key="1">
    <citation type="submission" date="2009-01" db="EMBL/GenBank/DDBJ databases">
        <authorList>
            <person name="Fulton L."/>
            <person name="Clifton S."/>
            <person name="Fulton B."/>
            <person name="Xu J."/>
            <person name="Minx P."/>
            <person name="Pepin K.H."/>
            <person name="Johnson M."/>
            <person name="Bhonagiri V."/>
            <person name="Nash W.E."/>
            <person name="Mardis E.R."/>
            <person name="Wilson R.K."/>
        </authorList>
    </citation>
    <scope>NUCLEOTIDE SEQUENCE [LARGE SCALE GENOMIC DNA]</scope>
    <source>
        <strain evidence="12 13">DSM 5476</strain>
    </source>
</reference>
<dbReference type="CDD" id="cd06261">
    <property type="entry name" value="TM_PBP2"/>
    <property type="match status" value="1"/>
</dbReference>
<evidence type="ECO:0000256" key="2">
    <source>
        <dbReference type="ARBA" id="ARBA00007069"/>
    </source>
</evidence>
<dbReference type="InterPro" id="IPR051124">
    <property type="entry name" value="Phosphate_Transport_Permease"/>
</dbReference>
<dbReference type="PANTHER" id="PTHR30425:SF1">
    <property type="entry name" value="PHOSPHATE TRANSPORT SYSTEM PERMEASE PROTEIN PSTC"/>
    <property type="match status" value="1"/>
</dbReference>
<keyword evidence="5 10" id="KW-0592">Phosphate transport</keyword>
<dbReference type="STRING" id="537013.CLOSTMETH_01239"/>
<comment type="function">
    <text evidence="10">Part of the binding-protein-dependent transport system for phosphate; probably responsible for the translocation of the substrate across the membrane.</text>
</comment>
<dbReference type="eggNOG" id="COG0573">
    <property type="taxonomic scope" value="Bacteria"/>
</dbReference>
<accession>C0EBM1</accession>
<keyword evidence="3 9" id="KW-0813">Transport</keyword>
<dbReference type="Pfam" id="PF00528">
    <property type="entry name" value="BPD_transp_1"/>
    <property type="match status" value="1"/>
</dbReference>
<gene>
    <name evidence="12" type="primary">pstC</name>
    <name evidence="12" type="ORF">CLOSTMETH_01239</name>
</gene>
<dbReference type="Proteomes" id="UP000003340">
    <property type="component" value="Unassembled WGS sequence"/>
</dbReference>
<evidence type="ECO:0000256" key="7">
    <source>
        <dbReference type="ARBA" id="ARBA00022989"/>
    </source>
</evidence>
<dbReference type="PROSITE" id="PS50928">
    <property type="entry name" value="ABC_TM1"/>
    <property type="match status" value="1"/>
</dbReference>
<evidence type="ECO:0000256" key="10">
    <source>
        <dbReference type="RuleBase" id="RU363054"/>
    </source>
</evidence>
<keyword evidence="6" id="KW-0812">Transmembrane</keyword>
<feature type="domain" description="ABC transmembrane type-1" evidence="11">
    <location>
        <begin position="220"/>
        <end position="428"/>
    </location>
</feature>
<evidence type="ECO:0000313" key="13">
    <source>
        <dbReference type="Proteomes" id="UP000003340"/>
    </source>
</evidence>
<protein>
    <recommendedName>
        <fullName evidence="10">Phosphate transport system permease protein</fullName>
    </recommendedName>
</protein>
<evidence type="ECO:0000256" key="4">
    <source>
        <dbReference type="ARBA" id="ARBA00022475"/>
    </source>
</evidence>
<keyword evidence="13" id="KW-1185">Reference proteome</keyword>
<dbReference type="Gene3D" id="1.10.3720.10">
    <property type="entry name" value="MetI-like"/>
    <property type="match status" value="1"/>
</dbReference>
<evidence type="ECO:0000313" key="12">
    <source>
        <dbReference type="EMBL" id="EEG31139.1"/>
    </source>
</evidence>
<evidence type="ECO:0000256" key="1">
    <source>
        <dbReference type="ARBA" id="ARBA00004651"/>
    </source>
</evidence>
<name>C0EBM1_9FIRM</name>
<reference evidence="12 13" key="2">
    <citation type="submission" date="2009-02" db="EMBL/GenBank/DDBJ databases">
        <title>Draft genome sequence of Clostridium methylpentosum (DSM 5476).</title>
        <authorList>
            <person name="Sudarsanam P."/>
            <person name="Ley R."/>
            <person name="Guruge J."/>
            <person name="Turnbaugh P.J."/>
            <person name="Mahowald M."/>
            <person name="Liep D."/>
            <person name="Gordon J."/>
        </authorList>
    </citation>
    <scope>NUCLEOTIDE SEQUENCE [LARGE SCALE GENOMIC DNA]</scope>
    <source>
        <strain evidence="12 13">DSM 5476</strain>
    </source>
</reference>
<evidence type="ECO:0000256" key="3">
    <source>
        <dbReference type="ARBA" id="ARBA00022448"/>
    </source>
</evidence>
<dbReference type="GO" id="GO:0006817">
    <property type="term" value="P:phosphate ion transport"/>
    <property type="evidence" value="ECO:0007669"/>
    <property type="project" value="UniProtKB-KW"/>
</dbReference>
<comment type="similarity">
    <text evidence="2 10">Belongs to the binding-protein-dependent transport system permease family. CysTW subfamily.</text>
</comment>
<evidence type="ECO:0000256" key="6">
    <source>
        <dbReference type="ARBA" id="ARBA00022692"/>
    </source>
</evidence>
<dbReference type="GO" id="GO:0005886">
    <property type="term" value="C:plasma membrane"/>
    <property type="evidence" value="ECO:0007669"/>
    <property type="project" value="UniProtKB-SubCell"/>
</dbReference>
<evidence type="ECO:0000256" key="8">
    <source>
        <dbReference type="ARBA" id="ARBA00023136"/>
    </source>
</evidence>
<dbReference type="PANTHER" id="PTHR30425">
    <property type="entry name" value="PHOSPHATE TRANSPORT SYSTEM PERMEASE PROTEIN PST"/>
    <property type="match status" value="1"/>
</dbReference>
<comment type="subcellular location">
    <subcellularLocation>
        <location evidence="1 9">Cell membrane</location>
        <topology evidence="1 9">Multi-pass membrane protein</topology>
    </subcellularLocation>
</comment>